<organism evidence="1">
    <name type="scientific">uncultured Caudovirales phage</name>
    <dbReference type="NCBI Taxonomy" id="2100421"/>
    <lineage>
        <taxon>Viruses</taxon>
        <taxon>Duplodnaviria</taxon>
        <taxon>Heunggongvirae</taxon>
        <taxon>Uroviricota</taxon>
        <taxon>Caudoviricetes</taxon>
        <taxon>Peduoviridae</taxon>
        <taxon>Maltschvirus</taxon>
        <taxon>Maltschvirus maltsch</taxon>
    </lineage>
</organism>
<name>A0A6J5NPP2_9CAUD</name>
<dbReference type="EMBL" id="LR796673">
    <property type="protein sequence ID" value="CAB4159095.1"/>
    <property type="molecule type" value="Genomic_DNA"/>
</dbReference>
<protein>
    <submittedName>
        <fullName evidence="1">Uncharacterized protein</fullName>
    </submittedName>
</protein>
<accession>A0A6J5NPP2</accession>
<proteinExistence type="predicted"/>
<gene>
    <name evidence="1" type="ORF">UFOVP703_59</name>
</gene>
<sequence length="270" mass="28511">MPRRVLTRDEVAQPSGVPRLRGDSLTQGLVVAHTAASDFNLASGATMSRLDIATEASAAGLAGRSTGAGAQGIDTGVTIPGLTGLTVLVIAARMSPTTTFGNPPTVQAVVHTSSSNVDANRWLLVFGNGFGPAIDKDKPRFTQDAGGAMSNQQIWIDGRLQSSTNPADESLINGRFYTVLASADGAQGGTPIFLHGRVFTADFCGDVRIALALVWRRNLSDAEKRSVSANPWQVFEPARRNRSRVRPLLSQASVIDVTATTARPVLNVTF</sequence>
<reference evidence="1" key="1">
    <citation type="submission" date="2020-04" db="EMBL/GenBank/DDBJ databases">
        <authorList>
            <person name="Chiriac C."/>
            <person name="Salcher M."/>
            <person name="Ghai R."/>
            <person name="Kavagutti S V."/>
        </authorList>
    </citation>
    <scope>NUCLEOTIDE SEQUENCE</scope>
</reference>
<evidence type="ECO:0000313" key="1">
    <source>
        <dbReference type="EMBL" id="CAB4159095.1"/>
    </source>
</evidence>